<dbReference type="EMBL" id="JACDUR010000005">
    <property type="protein sequence ID" value="MBA2894056.1"/>
    <property type="molecule type" value="Genomic_DNA"/>
</dbReference>
<sequence>MYSWNAPEETENEAVEAVQLSLDRRDNGGRPSE</sequence>
<dbReference type="AlphaFoldDB" id="A0A7W0HSV1"/>
<accession>A0A7W0HSV1</accession>
<evidence type="ECO:0000256" key="1">
    <source>
        <dbReference type="SAM" id="MobiDB-lite"/>
    </source>
</evidence>
<feature type="region of interest" description="Disordered" evidence="1">
    <location>
        <begin position="1"/>
        <end position="33"/>
    </location>
</feature>
<reference evidence="2 3" key="1">
    <citation type="submission" date="2020-07" db="EMBL/GenBank/DDBJ databases">
        <title>Genomic Encyclopedia of Type Strains, Phase IV (KMG-IV): sequencing the most valuable type-strain genomes for metagenomic binning, comparative biology and taxonomic classification.</title>
        <authorList>
            <person name="Goeker M."/>
        </authorList>
    </citation>
    <scope>NUCLEOTIDE SEQUENCE [LARGE SCALE GENOMIC DNA]</scope>
    <source>
        <strain evidence="2 3">DSM 45533</strain>
    </source>
</reference>
<feature type="compositionally biased region" description="Basic and acidic residues" evidence="1">
    <location>
        <begin position="22"/>
        <end position="33"/>
    </location>
</feature>
<name>A0A7W0HSV1_9ACTN</name>
<keyword evidence="3" id="KW-1185">Reference proteome</keyword>
<protein>
    <submittedName>
        <fullName evidence="2">Uncharacterized protein</fullName>
    </submittedName>
</protein>
<proteinExistence type="predicted"/>
<dbReference type="Proteomes" id="UP000530928">
    <property type="component" value="Unassembled WGS sequence"/>
</dbReference>
<organism evidence="2 3">
    <name type="scientific">Nonomuraea soli</name>
    <dbReference type="NCBI Taxonomy" id="1032476"/>
    <lineage>
        <taxon>Bacteria</taxon>
        <taxon>Bacillati</taxon>
        <taxon>Actinomycetota</taxon>
        <taxon>Actinomycetes</taxon>
        <taxon>Streptosporangiales</taxon>
        <taxon>Streptosporangiaceae</taxon>
        <taxon>Nonomuraea</taxon>
    </lineage>
</organism>
<evidence type="ECO:0000313" key="2">
    <source>
        <dbReference type="EMBL" id="MBA2894056.1"/>
    </source>
</evidence>
<gene>
    <name evidence="2" type="ORF">HNR30_005417</name>
</gene>
<comment type="caution">
    <text evidence="2">The sequence shown here is derived from an EMBL/GenBank/DDBJ whole genome shotgun (WGS) entry which is preliminary data.</text>
</comment>
<evidence type="ECO:0000313" key="3">
    <source>
        <dbReference type="Proteomes" id="UP000530928"/>
    </source>
</evidence>